<dbReference type="KEGG" id="sus:Acid_4973"/>
<dbReference type="HOGENOM" id="CLU_038666_2_0_0"/>
<dbReference type="InParanoid" id="Q01WN5"/>
<name>Q01WN5_SOLUE</name>
<sequence length="487" mass="54330" precursor="true">MISTTARRLALLYTLVVAAGLAQAPTVQDLQNQLRQFEESTQKTIQDLKAQIVILQQQAQRPASPAPRVPAAQTQEIPEVHFPVEYYGTETRTRKTAGDNQEGAPRIDNEPLDPKLRGFFHLPGTSTYMKFGGFVKTDLLYDVNYAGTYYGAYVPSSFPSSPTPHSQNATVSMRPTRFTWETRQGTLDNSGNEVKGYFEFDFLSNYDRNSIRLRQFYGQYKNFLAGQAWSAFSDPDAFPDTLEFEGPPGIIAARNPQFRYTQPLSKHHSIGASIEKSGTDTPFSTQFGAPIGTSKFPDLIGFYRYENNRGHLHAAALFRNVGGIVPNEQVFNLSRHTGGYGASLSGVWGFPAFKNDNVVFQLVFGKGISNYYNDNFGLGTDVGFDANGHLVATPTGSGQFGYTHNWTKVLRSTVSYGYLRINSPAADPGTTYHVSNYATFNFIVQPTVRLLFGAEYIYGSLERKDGFKWIAPRIQASMTYYINKYPQ</sequence>
<accession>Q01WN5</accession>
<feature type="coiled-coil region" evidence="1">
    <location>
        <begin position="27"/>
        <end position="58"/>
    </location>
</feature>
<dbReference type="EMBL" id="CP000473">
    <property type="protein sequence ID" value="ABJ85930.1"/>
    <property type="molecule type" value="Genomic_DNA"/>
</dbReference>
<evidence type="ECO:0000256" key="1">
    <source>
        <dbReference type="SAM" id="Coils"/>
    </source>
</evidence>
<dbReference type="eggNOG" id="COG3203">
    <property type="taxonomic scope" value="Bacteria"/>
</dbReference>
<feature type="signal peptide" evidence="2">
    <location>
        <begin position="1"/>
        <end position="24"/>
    </location>
</feature>
<organism evidence="3">
    <name type="scientific">Solibacter usitatus (strain Ellin6076)</name>
    <dbReference type="NCBI Taxonomy" id="234267"/>
    <lineage>
        <taxon>Bacteria</taxon>
        <taxon>Pseudomonadati</taxon>
        <taxon>Acidobacteriota</taxon>
        <taxon>Terriglobia</taxon>
        <taxon>Bryobacterales</taxon>
        <taxon>Solibacteraceae</taxon>
        <taxon>Candidatus Solibacter</taxon>
    </lineage>
</organism>
<feature type="chain" id="PRO_5004163546" description="Porin" evidence="2">
    <location>
        <begin position="25"/>
        <end position="487"/>
    </location>
</feature>
<protein>
    <recommendedName>
        <fullName evidence="4">Porin</fullName>
    </recommendedName>
</protein>
<dbReference type="SUPFAM" id="SSF56935">
    <property type="entry name" value="Porins"/>
    <property type="match status" value="1"/>
</dbReference>
<proteinExistence type="predicted"/>
<keyword evidence="2" id="KW-0732">Signal</keyword>
<reference evidence="3" key="1">
    <citation type="submission" date="2006-10" db="EMBL/GenBank/DDBJ databases">
        <title>Complete sequence of Solibacter usitatus Ellin6076.</title>
        <authorList>
            <consortium name="US DOE Joint Genome Institute"/>
            <person name="Copeland A."/>
            <person name="Lucas S."/>
            <person name="Lapidus A."/>
            <person name="Barry K."/>
            <person name="Detter J.C."/>
            <person name="Glavina del Rio T."/>
            <person name="Hammon N."/>
            <person name="Israni S."/>
            <person name="Dalin E."/>
            <person name="Tice H."/>
            <person name="Pitluck S."/>
            <person name="Thompson L.S."/>
            <person name="Brettin T."/>
            <person name="Bruce D."/>
            <person name="Han C."/>
            <person name="Tapia R."/>
            <person name="Gilna P."/>
            <person name="Schmutz J."/>
            <person name="Larimer F."/>
            <person name="Land M."/>
            <person name="Hauser L."/>
            <person name="Kyrpides N."/>
            <person name="Mikhailova N."/>
            <person name="Janssen P.H."/>
            <person name="Kuske C.R."/>
            <person name="Richardson P."/>
        </authorList>
    </citation>
    <scope>NUCLEOTIDE SEQUENCE</scope>
    <source>
        <strain evidence="3">Ellin6076</strain>
    </source>
</reference>
<dbReference type="InterPro" id="IPR045748">
    <property type="entry name" value="DcaP"/>
</dbReference>
<dbReference type="Pfam" id="PF19577">
    <property type="entry name" value="DcaP"/>
    <property type="match status" value="1"/>
</dbReference>
<evidence type="ECO:0000256" key="2">
    <source>
        <dbReference type="SAM" id="SignalP"/>
    </source>
</evidence>
<keyword evidence="1" id="KW-0175">Coiled coil</keyword>
<dbReference type="STRING" id="234267.Acid_4973"/>
<dbReference type="AlphaFoldDB" id="Q01WN5"/>
<evidence type="ECO:0000313" key="3">
    <source>
        <dbReference type="EMBL" id="ABJ85930.1"/>
    </source>
</evidence>
<gene>
    <name evidence="3" type="ordered locus">Acid_4973</name>
</gene>
<evidence type="ECO:0008006" key="4">
    <source>
        <dbReference type="Google" id="ProtNLM"/>
    </source>
</evidence>